<reference evidence="1" key="1">
    <citation type="submission" date="2024-05" db="EMBL/GenBank/DDBJ databases">
        <title>Genome Sequences of Four Agar- Degrading Marine Bacteria.</title>
        <authorList>
            <person name="Phillips E.K."/>
            <person name="Shaffer J.C."/>
            <person name="Henson M.W."/>
            <person name="Temperton B."/>
            <person name="Thrash C.J."/>
            <person name="Martin M.O."/>
        </authorList>
    </citation>
    <scope>NUCLEOTIDE SEQUENCE</scope>
    <source>
        <strain evidence="1">EKP203</strain>
    </source>
</reference>
<gene>
    <name evidence="1" type="ORF">QWJ08_07585</name>
</gene>
<keyword evidence="2" id="KW-1185">Reference proteome</keyword>
<accession>A0ABT7XZP0</accession>
<evidence type="ECO:0008006" key="3">
    <source>
        <dbReference type="Google" id="ProtNLM"/>
    </source>
</evidence>
<dbReference type="Proteomes" id="UP001169719">
    <property type="component" value="Unassembled WGS sequence"/>
</dbReference>
<comment type="caution">
    <text evidence="1">The sequence shown here is derived from an EMBL/GenBank/DDBJ whole genome shotgun (WGS) entry which is preliminary data.</text>
</comment>
<name>A0ABT7XZP0_9VIBR</name>
<proteinExistence type="predicted"/>
<evidence type="ECO:0000313" key="1">
    <source>
        <dbReference type="EMBL" id="MDN2481254.1"/>
    </source>
</evidence>
<sequence>MDMKQTSTHSPSDRDIIIAATKVTMINGRPSEVTLRNIVLRTKLSPLIIRREFASDKDMINSAITSCIESLIELAECCQLELDQTLLPVRRLLEFLKLYALALFQNYPNILLLHKISSEQPVYPIWSQKMSQQYLSGYLLNIQKEGHQDFFDADALCWRLGSYAIALHNECQNSECINSDHVHSIYQDFIHRLEREFRYLLMREQNELVKP</sequence>
<dbReference type="EMBL" id="JAUEOZ010000001">
    <property type="protein sequence ID" value="MDN2481254.1"/>
    <property type="molecule type" value="Genomic_DNA"/>
</dbReference>
<organism evidence="1 2">
    <name type="scientific">Vibrio agarivorans</name>
    <dbReference type="NCBI Taxonomy" id="153622"/>
    <lineage>
        <taxon>Bacteria</taxon>
        <taxon>Pseudomonadati</taxon>
        <taxon>Pseudomonadota</taxon>
        <taxon>Gammaproteobacteria</taxon>
        <taxon>Vibrionales</taxon>
        <taxon>Vibrionaceae</taxon>
        <taxon>Vibrio</taxon>
    </lineage>
</organism>
<evidence type="ECO:0000313" key="2">
    <source>
        <dbReference type="Proteomes" id="UP001169719"/>
    </source>
</evidence>
<dbReference type="RefSeq" id="WP_289961389.1">
    <property type="nucleotide sequence ID" value="NZ_JAUEOZ010000001.1"/>
</dbReference>
<protein>
    <recommendedName>
        <fullName evidence="3">TetR/AcrR family transcriptional regulator</fullName>
    </recommendedName>
</protein>